<dbReference type="Gene3D" id="2.130.10.10">
    <property type="entry name" value="YVTN repeat-like/Quinoprotein amine dehydrogenase"/>
    <property type="match status" value="2"/>
</dbReference>
<evidence type="ECO:0000256" key="5">
    <source>
        <dbReference type="PROSITE-ProRule" id="PRU10141"/>
    </source>
</evidence>
<protein>
    <submittedName>
        <fullName evidence="7">Serine/threonine protein kinase with WD40 repeats</fullName>
    </submittedName>
</protein>
<keyword evidence="1" id="KW-0808">Transferase</keyword>
<keyword evidence="7" id="KW-0723">Serine/threonine-protein kinase</keyword>
<keyword evidence="3 7" id="KW-0418">Kinase</keyword>
<dbReference type="AlphaFoldDB" id="D3QBV2"/>
<dbReference type="SUPFAM" id="SSF82171">
    <property type="entry name" value="DPP6 N-terminal domain-like"/>
    <property type="match status" value="1"/>
</dbReference>
<dbReference type="PROSITE" id="PS50011">
    <property type="entry name" value="PROTEIN_KINASE_DOM"/>
    <property type="match status" value="1"/>
</dbReference>
<keyword evidence="4 5" id="KW-0067">ATP-binding</keyword>
<dbReference type="InterPro" id="IPR017441">
    <property type="entry name" value="Protein_kinase_ATP_BS"/>
</dbReference>
<evidence type="ECO:0000259" key="6">
    <source>
        <dbReference type="PROSITE" id="PS50011"/>
    </source>
</evidence>
<dbReference type="PANTHER" id="PTHR43289:SF34">
    <property type="entry name" value="SERINE_THREONINE-PROTEIN KINASE YBDM-RELATED"/>
    <property type="match status" value="1"/>
</dbReference>
<dbReference type="GO" id="GO:0004674">
    <property type="term" value="F:protein serine/threonine kinase activity"/>
    <property type="evidence" value="ECO:0007669"/>
    <property type="project" value="UniProtKB-KW"/>
</dbReference>
<dbReference type="PROSITE" id="PS00108">
    <property type="entry name" value="PROTEIN_KINASE_ST"/>
    <property type="match status" value="1"/>
</dbReference>
<keyword evidence="8" id="KW-1185">Reference proteome</keyword>
<dbReference type="EMBL" id="CP001778">
    <property type="protein sequence ID" value="ADD44841.1"/>
    <property type="molecule type" value="Genomic_DNA"/>
</dbReference>
<feature type="domain" description="Protein kinase" evidence="6">
    <location>
        <begin position="16"/>
        <end position="270"/>
    </location>
</feature>
<feature type="binding site" evidence="5">
    <location>
        <position position="44"/>
    </location>
    <ligand>
        <name>ATP</name>
        <dbReference type="ChEBI" id="CHEBI:30616"/>
    </ligand>
</feature>
<dbReference type="OrthoDB" id="9762169at2"/>
<dbReference type="InterPro" id="IPR001680">
    <property type="entry name" value="WD40_rpt"/>
</dbReference>
<dbReference type="SUPFAM" id="SSF56112">
    <property type="entry name" value="Protein kinase-like (PK-like)"/>
    <property type="match status" value="1"/>
</dbReference>
<organism evidence="7 8">
    <name type="scientific">Stackebrandtia nassauensis (strain DSM 44728 / CIP 108903 / NRRL B-16338 / NBRC 102104 / LLR-40K-21)</name>
    <dbReference type="NCBI Taxonomy" id="446470"/>
    <lineage>
        <taxon>Bacteria</taxon>
        <taxon>Bacillati</taxon>
        <taxon>Actinomycetota</taxon>
        <taxon>Actinomycetes</taxon>
        <taxon>Glycomycetales</taxon>
        <taxon>Glycomycetaceae</taxon>
        <taxon>Stackebrandtia</taxon>
    </lineage>
</organism>
<dbReference type="InterPro" id="IPR008271">
    <property type="entry name" value="Ser/Thr_kinase_AS"/>
</dbReference>
<evidence type="ECO:0000256" key="2">
    <source>
        <dbReference type="ARBA" id="ARBA00022741"/>
    </source>
</evidence>
<keyword evidence="2 5" id="KW-0547">Nucleotide-binding</keyword>
<dbReference type="SMART" id="SM00320">
    <property type="entry name" value="WD40"/>
    <property type="match status" value="7"/>
</dbReference>
<evidence type="ECO:0000256" key="3">
    <source>
        <dbReference type="ARBA" id="ARBA00022777"/>
    </source>
</evidence>
<evidence type="ECO:0000256" key="1">
    <source>
        <dbReference type="ARBA" id="ARBA00022679"/>
    </source>
</evidence>
<name>D3QBV2_STANL</name>
<accession>D3QBV2</accession>
<dbReference type="eggNOG" id="COG0823">
    <property type="taxonomic scope" value="Bacteria"/>
</dbReference>
<sequence length="687" mass="72154">MTQVLRHNDPRDIGGYRIEARLGSGGMGQVYLAVTEPGRRVAVKVLKPALAKNPEFRTRFAREVDAARMVSGVHTASVLDADAAADPPWLVCEYIPGPSLGQVVAERGPLRLGQLRALGRGLARGLAEIHRCGLVHRDLKPANVIMAEEGPRIIDFGIARAVDASTLTAVGTVIGTYAYMSPEQVVADTATPASDVFALGCLLAFAATGEGPFDATGIPAIVHRITSEAPRLEGVPDSLRHLVAACLAKNPLHRPGLDDVVTELTADPALSEADTVPPDERDLGHAVARAAVPATEVPETEIVHVAEAVPPSRGLLSRRSVLFGGLAVAGVGATAATAALLWPKIAGVGDPGADVVIATDGGEDLIHGFAFAPDGGTIATTGSAGIRLWDVRTGKTVREFRGGNAYCVTFSEDGTRLGAGTYPVRVWDARDGDEIAELEVNNEALELYFSPNGKAVITGPGSEGDGIGDGKGVELFDVDRGERIGELNRDAAQGMEFSPDSELVVTSSNSGTFLWSAATGKKVRTISKEFGGRAVFTPDGRNLITDSMSGVVMWDVASGDKVRVISRSGGAGLVSPDGKILASDDGVRIVHLWDLTSGDKIRTLELDGQFVMDAFKNMAFSPDSRTLVTGISDVRLWPVKGTGKPRTLTTGYLPVHQVGYSRDGKTVAALAGDGSNGDEYSVNLWHV</sequence>
<dbReference type="eggNOG" id="COG0515">
    <property type="taxonomic scope" value="Bacteria"/>
</dbReference>
<proteinExistence type="predicted"/>
<dbReference type="GO" id="GO:0005524">
    <property type="term" value="F:ATP binding"/>
    <property type="evidence" value="ECO:0007669"/>
    <property type="project" value="UniProtKB-UniRule"/>
</dbReference>
<dbReference type="PANTHER" id="PTHR43289">
    <property type="entry name" value="MITOGEN-ACTIVATED PROTEIN KINASE KINASE KINASE 20-RELATED"/>
    <property type="match status" value="1"/>
</dbReference>
<dbReference type="Gene3D" id="1.10.510.10">
    <property type="entry name" value="Transferase(Phosphotransferase) domain 1"/>
    <property type="match status" value="1"/>
</dbReference>
<dbReference type="PROSITE" id="PS00107">
    <property type="entry name" value="PROTEIN_KINASE_ATP"/>
    <property type="match status" value="1"/>
</dbReference>
<dbReference type="STRING" id="446470.Snas_5206"/>
<dbReference type="HOGENOM" id="CLU_000288_135_1_11"/>
<evidence type="ECO:0000313" key="8">
    <source>
        <dbReference type="Proteomes" id="UP000000844"/>
    </source>
</evidence>
<dbReference type="InterPro" id="IPR011009">
    <property type="entry name" value="Kinase-like_dom_sf"/>
</dbReference>
<evidence type="ECO:0000313" key="7">
    <source>
        <dbReference type="EMBL" id="ADD44841.1"/>
    </source>
</evidence>
<dbReference type="Proteomes" id="UP000000844">
    <property type="component" value="Chromosome"/>
</dbReference>
<dbReference type="CDD" id="cd14014">
    <property type="entry name" value="STKc_PknB_like"/>
    <property type="match status" value="1"/>
</dbReference>
<dbReference type="RefSeq" id="WP_013020412.1">
    <property type="nucleotide sequence ID" value="NC_013947.1"/>
</dbReference>
<dbReference type="InterPro" id="IPR015943">
    <property type="entry name" value="WD40/YVTN_repeat-like_dom_sf"/>
</dbReference>
<dbReference type="SMART" id="SM00220">
    <property type="entry name" value="S_TKc"/>
    <property type="match status" value="1"/>
</dbReference>
<reference evidence="7 8" key="1">
    <citation type="journal article" date="2009" name="Stand. Genomic Sci.">
        <title>Complete genome sequence of Stackebrandtia nassauensis type strain (LLR-40K-21).</title>
        <authorList>
            <person name="Munk C."/>
            <person name="Lapidus A."/>
            <person name="Copeland A."/>
            <person name="Jando M."/>
            <person name="Mayilraj S."/>
            <person name="Glavina Del Rio T."/>
            <person name="Nolan M."/>
            <person name="Chen F."/>
            <person name="Lucas S."/>
            <person name="Tice H."/>
            <person name="Cheng J.F."/>
            <person name="Han C."/>
            <person name="Detter J.C."/>
            <person name="Bruce D."/>
            <person name="Goodwin L."/>
            <person name="Chain P."/>
            <person name="Pitluck S."/>
            <person name="Goker M."/>
            <person name="Ovchinikova G."/>
            <person name="Pati A."/>
            <person name="Ivanova N."/>
            <person name="Mavromatis K."/>
            <person name="Chen A."/>
            <person name="Palaniappan K."/>
            <person name="Land M."/>
            <person name="Hauser L."/>
            <person name="Chang Y.J."/>
            <person name="Jeffries C.D."/>
            <person name="Bristow J."/>
            <person name="Eisen J.A."/>
            <person name="Markowitz V."/>
            <person name="Hugenholtz P."/>
            <person name="Kyrpides N.C."/>
            <person name="Klenk H.P."/>
        </authorList>
    </citation>
    <scope>NUCLEOTIDE SEQUENCE [LARGE SCALE GENOMIC DNA]</scope>
    <source>
        <strain evidence="8">DSM 44728 / CIP 108903 / NRRL B-16338 / NBRC 102104 / LLR-40K-21</strain>
    </source>
</reference>
<dbReference type="eggNOG" id="COG2319">
    <property type="taxonomic scope" value="Bacteria"/>
</dbReference>
<dbReference type="Gene3D" id="3.30.200.20">
    <property type="entry name" value="Phosphorylase Kinase, domain 1"/>
    <property type="match status" value="1"/>
</dbReference>
<gene>
    <name evidence="7" type="ordered locus">Snas_5206</name>
</gene>
<evidence type="ECO:0000256" key="4">
    <source>
        <dbReference type="ARBA" id="ARBA00022840"/>
    </source>
</evidence>
<dbReference type="KEGG" id="sna:Snas_5206"/>
<dbReference type="Pfam" id="PF00069">
    <property type="entry name" value="Pkinase"/>
    <property type="match status" value="1"/>
</dbReference>
<dbReference type="InterPro" id="IPR000719">
    <property type="entry name" value="Prot_kinase_dom"/>
</dbReference>